<organism evidence="7 8">
    <name type="scientific">Rhodococcus baikonurensis</name>
    <dbReference type="NCBI Taxonomy" id="172041"/>
    <lineage>
        <taxon>Bacteria</taxon>
        <taxon>Bacillati</taxon>
        <taxon>Actinomycetota</taxon>
        <taxon>Actinomycetes</taxon>
        <taxon>Mycobacteriales</taxon>
        <taxon>Nocardiaceae</taxon>
        <taxon>Rhodococcus</taxon>
        <taxon>Rhodococcus erythropolis group</taxon>
    </lineage>
</organism>
<evidence type="ECO:0000313" key="7">
    <source>
        <dbReference type="EMBL" id="MFB9783559.1"/>
    </source>
</evidence>
<evidence type="ECO:0000259" key="6">
    <source>
        <dbReference type="PROSITE" id="PS50977"/>
    </source>
</evidence>
<feature type="DNA-binding region" description="H-T-H motif" evidence="4">
    <location>
        <begin position="45"/>
        <end position="64"/>
    </location>
</feature>
<dbReference type="EMBL" id="JBHMAS010000071">
    <property type="protein sequence ID" value="MFB9783559.1"/>
    <property type="molecule type" value="Genomic_DNA"/>
</dbReference>
<dbReference type="Proteomes" id="UP001589587">
    <property type="component" value="Unassembled WGS sequence"/>
</dbReference>
<sequence length="217" mass="24502">MTTDSIQPPPGRRTSMRDDQKRLTRERLVAASYDAFTRCGYSAATIRDITNAADVNRATFYLHFSGKPEIFLAAADHLLARSAFDHWKTLDTALITGTRRSIHNWLIDATQWWLDHAEFVSAWNEALAIESTLRNSQSAVYDRIGHSLTQYEASLPEGPERQRAVLLIEMLVLQLNSVITQYWQPDTSPSERAETLDLLADIWCMTLRITTASASAS</sequence>
<dbReference type="Gene3D" id="1.10.357.10">
    <property type="entry name" value="Tetracycline Repressor, domain 2"/>
    <property type="match status" value="1"/>
</dbReference>
<dbReference type="InterPro" id="IPR009057">
    <property type="entry name" value="Homeodomain-like_sf"/>
</dbReference>
<proteinExistence type="predicted"/>
<gene>
    <name evidence="7" type="ORF">ACFFQ6_28040</name>
</gene>
<dbReference type="InterPro" id="IPR023772">
    <property type="entry name" value="DNA-bd_HTH_TetR-type_CS"/>
</dbReference>
<dbReference type="Pfam" id="PF00440">
    <property type="entry name" value="TetR_N"/>
    <property type="match status" value="1"/>
</dbReference>
<keyword evidence="1" id="KW-0805">Transcription regulation</keyword>
<evidence type="ECO:0000256" key="2">
    <source>
        <dbReference type="ARBA" id="ARBA00023125"/>
    </source>
</evidence>
<feature type="domain" description="HTH tetR-type" evidence="6">
    <location>
        <begin position="22"/>
        <end position="82"/>
    </location>
</feature>
<protein>
    <submittedName>
        <fullName evidence="7">TetR/AcrR family transcriptional regulator</fullName>
    </submittedName>
</protein>
<name>A0ABV5XP75_9NOCA</name>
<dbReference type="RefSeq" id="WP_214514681.1">
    <property type="nucleotide sequence ID" value="NZ_JBHMAS010000071.1"/>
</dbReference>
<reference evidence="7 8" key="1">
    <citation type="submission" date="2024-09" db="EMBL/GenBank/DDBJ databases">
        <authorList>
            <person name="Sun Q."/>
            <person name="Mori K."/>
        </authorList>
    </citation>
    <scope>NUCLEOTIDE SEQUENCE [LARGE SCALE GENOMIC DNA]</scope>
    <source>
        <strain evidence="7 8">JCM 11411</strain>
    </source>
</reference>
<keyword evidence="2 4" id="KW-0238">DNA-binding</keyword>
<feature type="region of interest" description="Disordered" evidence="5">
    <location>
        <begin position="1"/>
        <end position="20"/>
    </location>
</feature>
<comment type="caution">
    <text evidence="7">The sequence shown here is derived from an EMBL/GenBank/DDBJ whole genome shotgun (WGS) entry which is preliminary data.</text>
</comment>
<evidence type="ECO:0000256" key="5">
    <source>
        <dbReference type="SAM" id="MobiDB-lite"/>
    </source>
</evidence>
<evidence type="ECO:0000313" key="8">
    <source>
        <dbReference type="Proteomes" id="UP001589587"/>
    </source>
</evidence>
<dbReference type="SUPFAM" id="SSF46689">
    <property type="entry name" value="Homeodomain-like"/>
    <property type="match status" value="1"/>
</dbReference>
<dbReference type="PROSITE" id="PS01081">
    <property type="entry name" value="HTH_TETR_1"/>
    <property type="match status" value="1"/>
</dbReference>
<keyword evidence="8" id="KW-1185">Reference proteome</keyword>
<dbReference type="PANTHER" id="PTHR30055">
    <property type="entry name" value="HTH-TYPE TRANSCRIPTIONAL REGULATOR RUTR"/>
    <property type="match status" value="1"/>
</dbReference>
<accession>A0ABV5XP75</accession>
<evidence type="ECO:0000256" key="4">
    <source>
        <dbReference type="PROSITE-ProRule" id="PRU00335"/>
    </source>
</evidence>
<evidence type="ECO:0000256" key="3">
    <source>
        <dbReference type="ARBA" id="ARBA00023163"/>
    </source>
</evidence>
<dbReference type="PROSITE" id="PS50977">
    <property type="entry name" value="HTH_TETR_2"/>
    <property type="match status" value="1"/>
</dbReference>
<dbReference type="InterPro" id="IPR001647">
    <property type="entry name" value="HTH_TetR"/>
</dbReference>
<evidence type="ECO:0000256" key="1">
    <source>
        <dbReference type="ARBA" id="ARBA00023015"/>
    </source>
</evidence>
<dbReference type="InterPro" id="IPR050109">
    <property type="entry name" value="HTH-type_TetR-like_transc_reg"/>
</dbReference>
<dbReference type="PANTHER" id="PTHR30055:SF234">
    <property type="entry name" value="HTH-TYPE TRANSCRIPTIONAL REGULATOR BETI"/>
    <property type="match status" value="1"/>
</dbReference>
<keyword evidence="3" id="KW-0804">Transcription</keyword>